<dbReference type="SUPFAM" id="SSF56112">
    <property type="entry name" value="Protein kinase-like (PK-like)"/>
    <property type="match status" value="1"/>
</dbReference>
<dbReference type="InterPro" id="IPR011009">
    <property type="entry name" value="Kinase-like_dom_sf"/>
</dbReference>
<evidence type="ECO:0000259" key="3">
    <source>
        <dbReference type="Pfam" id="PF03109"/>
    </source>
</evidence>
<dbReference type="Pfam" id="PF03109">
    <property type="entry name" value="ABC1"/>
    <property type="match status" value="1"/>
</dbReference>
<keyword evidence="4" id="KW-0808">Transferase</keyword>
<reference evidence="4 5" key="1">
    <citation type="submission" date="2020-01" db="EMBL/GenBank/DDBJ databases">
        <title>Whole-genome sequence of Heliobacterium undosum DSM 13378.</title>
        <authorList>
            <person name="Kyndt J.A."/>
            <person name="Meyer T.E."/>
        </authorList>
    </citation>
    <scope>NUCLEOTIDE SEQUENCE [LARGE SCALE GENOMIC DNA]</scope>
    <source>
        <strain evidence="4 5">DSM 13378</strain>
    </source>
</reference>
<dbReference type="PANTHER" id="PTHR10566:SF113">
    <property type="entry name" value="PROTEIN ACTIVITY OF BC1 COMPLEX KINASE 7, CHLOROPLASTIC"/>
    <property type="match status" value="1"/>
</dbReference>
<accession>A0A845L2U5</accession>
<dbReference type="OrthoDB" id="9795390at2"/>
<dbReference type="AlphaFoldDB" id="A0A845L2U5"/>
<sequence>MNRYYRIWRITSMFVLFFIQFWWLKRREGRLDREEREKRWSSLYHRMGTRFCKTATELGGLLIKAGQFFATRVDVLPVEVTSELSQLQDAVPPAPYEHIEKTIREDLGQPAEALFSQIDSAPLAAASLGQVHRAVLPTGEQVAVKVLRPRIHEIIQADFEAIQLTMLLAKVFTDINSQMDMDAIYREMQQTFSDELDYRLEASHAERFRKNLSVFENVYIPKIHSKYSTRRILTMEFIDGRKVDDYAFLEANGIDRKEMGHRLIRLFLHMIVNDGFFHADPHQGNLYVKADGTLVVLDFGMVGEITPLTKENLKNLLFSVVERDSEKMVEAMGNLGFLRPTANRNLVRRAMEFFLEHHSPEQMKEMERTKNLGPLGSEIREFIYDQPMQIPAHMIFLGRAVLTVTGVAFGLDREMDAEVAAPYIKKLMDDTDGGLAKMLLNRVKGYGATLIGLPTLMHRTLKKADLGDLHVKVSNLGDIQRGVMFQSRLANRIVLAILTSTSLICATIFYTQHFFVEAEAAALIGALFGSILLWSSRQKPRDSSQPLNRYGPF</sequence>
<evidence type="ECO:0000313" key="5">
    <source>
        <dbReference type="Proteomes" id="UP000463470"/>
    </source>
</evidence>
<proteinExistence type="inferred from homology"/>
<dbReference type="EMBL" id="WXEY01000004">
    <property type="protein sequence ID" value="MZP29335.1"/>
    <property type="molecule type" value="Genomic_DNA"/>
</dbReference>
<gene>
    <name evidence="4" type="ORF">GTO91_06400</name>
</gene>
<comment type="caution">
    <text evidence="4">The sequence shown here is derived from an EMBL/GenBank/DDBJ whole genome shotgun (WGS) entry which is preliminary data.</text>
</comment>
<dbReference type="PANTHER" id="PTHR10566">
    <property type="entry name" value="CHAPERONE-ACTIVITY OF BC1 COMPLEX CABC1 -RELATED"/>
    <property type="match status" value="1"/>
</dbReference>
<dbReference type="InterPro" id="IPR004147">
    <property type="entry name" value="ABC1_dom"/>
</dbReference>
<feature type="transmembrane region" description="Helical" evidence="2">
    <location>
        <begin position="515"/>
        <end position="534"/>
    </location>
</feature>
<comment type="similarity">
    <text evidence="1">Belongs to the protein kinase superfamily. ADCK protein kinase family.</text>
</comment>
<feature type="transmembrane region" description="Helical" evidence="2">
    <location>
        <begin position="6"/>
        <end position="24"/>
    </location>
</feature>
<dbReference type="RefSeq" id="WP_161256558.1">
    <property type="nucleotide sequence ID" value="NZ_WXEY01000004.1"/>
</dbReference>
<keyword evidence="2" id="KW-0812">Transmembrane</keyword>
<organism evidence="4 5">
    <name type="scientific">Heliomicrobium undosum</name>
    <dbReference type="NCBI Taxonomy" id="121734"/>
    <lineage>
        <taxon>Bacteria</taxon>
        <taxon>Bacillati</taxon>
        <taxon>Bacillota</taxon>
        <taxon>Clostridia</taxon>
        <taxon>Eubacteriales</taxon>
        <taxon>Heliobacteriaceae</taxon>
        <taxon>Heliomicrobium</taxon>
    </lineage>
</organism>
<evidence type="ECO:0000313" key="4">
    <source>
        <dbReference type="EMBL" id="MZP29335.1"/>
    </source>
</evidence>
<protein>
    <submittedName>
        <fullName evidence="4">AarF/ABC1/UbiB kinase family protein</fullName>
    </submittedName>
</protein>
<dbReference type="Gene3D" id="1.10.510.10">
    <property type="entry name" value="Transferase(Phosphotransferase) domain 1"/>
    <property type="match status" value="1"/>
</dbReference>
<keyword evidence="2" id="KW-0472">Membrane</keyword>
<name>A0A845L2U5_9FIRM</name>
<feature type="domain" description="ABC1 atypical kinase-like" evidence="3">
    <location>
        <begin position="86"/>
        <end position="331"/>
    </location>
</feature>
<dbReference type="CDD" id="cd05121">
    <property type="entry name" value="ABC1_ADCK3-like"/>
    <property type="match status" value="1"/>
</dbReference>
<evidence type="ECO:0000256" key="2">
    <source>
        <dbReference type="SAM" id="Phobius"/>
    </source>
</evidence>
<keyword evidence="5" id="KW-1185">Reference proteome</keyword>
<dbReference type="GO" id="GO:0016301">
    <property type="term" value="F:kinase activity"/>
    <property type="evidence" value="ECO:0007669"/>
    <property type="project" value="UniProtKB-KW"/>
</dbReference>
<evidence type="ECO:0000256" key="1">
    <source>
        <dbReference type="ARBA" id="ARBA00009670"/>
    </source>
</evidence>
<keyword evidence="2" id="KW-1133">Transmembrane helix</keyword>
<dbReference type="Proteomes" id="UP000463470">
    <property type="component" value="Unassembled WGS sequence"/>
</dbReference>
<keyword evidence="4" id="KW-0418">Kinase</keyword>
<dbReference type="InterPro" id="IPR050154">
    <property type="entry name" value="UbiB_kinase"/>
</dbReference>
<feature type="transmembrane region" description="Helical" evidence="2">
    <location>
        <begin position="489"/>
        <end position="509"/>
    </location>
</feature>